<sequence>MIQHSDMSVPTSMPNHSGQFRVIIAGAGVAGLAISHALQQAGIDHVVLEKGIVAPAWGASISLWGNGSRLLSQIGVLDALEAECVPLKVLHARSPSGQAFSEEAFFDMMKERNGFECITMERRKFLQIIYDKLVDKSRIQTGRKVVDVIDSEDGIEVKLDDGTSEYGDILIGCDGVHSQVRELMWRNANRLCENYISADEKRSLITTYNSLIGVAKTIPGLGTRDMHWVCHTGLSFLILTQPDQTYFFVNWKMPQQMRYPTKAKWSVDEAEKAAQSVAELPISDSVLFGELWKNKVRGHLIGLEEGTFDHWHYGRIALVGDSVHKVTPNFALGANCALESSAALLNEIYCLQKNLKPGERASRLAISTAFQRYQESRKPRMKVASDASALLTRLQACDGPLNHFIMRYVFPVQGQAAYADKLAELCCGAPKFDFLRVNYRLPATFPWKDEPVRKLIGFDGGLKSKPAKRGIAIELASLMALVFLIFLVFESGSDSSLSTGSLAAELKFVKQIQCE</sequence>
<dbReference type="Pfam" id="PF01494">
    <property type="entry name" value="FAD_binding_3"/>
    <property type="match status" value="1"/>
</dbReference>
<keyword evidence="2" id="KW-0285">Flavoprotein</keyword>
<dbReference type="Gene3D" id="3.50.50.60">
    <property type="entry name" value="FAD/NAD(P)-binding domain"/>
    <property type="match status" value="1"/>
</dbReference>
<accession>A0ABR4CYV9</accession>
<name>A0ABR4CYV9_9HELO</name>
<keyword evidence="5" id="KW-0812">Transmembrane</keyword>
<organism evidence="7 8">
    <name type="scientific">Oculimacula yallundae</name>
    <dbReference type="NCBI Taxonomy" id="86028"/>
    <lineage>
        <taxon>Eukaryota</taxon>
        <taxon>Fungi</taxon>
        <taxon>Dikarya</taxon>
        <taxon>Ascomycota</taxon>
        <taxon>Pezizomycotina</taxon>
        <taxon>Leotiomycetes</taxon>
        <taxon>Helotiales</taxon>
        <taxon>Ploettnerulaceae</taxon>
        <taxon>Oculimacula</taxon>
    </lineage>
</organism>
<evidence type="ECO:0000313" key="8">
    <source>
        <dbReference type="Proteomes" id="UP001595075"/>
    </source>
</evidence>
<keyword evidence="5" id="KW-1133">Transmembrane helix</keyword>
<dbReference type="SUPFAM" id="SSF51905">
    <property type="entry name" value="FAD/NAD(P)-binding domain"/>
    <property type="match status" value="1"/>
</dbReference>
<dbReference type="EMBL" id="JAZHXI010000001">
    <property type="protein sequence ID" value="KAL2075065.1"/>
    <property type="molecule type" value="Genomic_DNA"/>
</dbReference>
<evidence type="ECO:0000256" key="3">
    <source>
        <dbReference type="ARBA" id="ARBA00022827"/>
    </source>
</evidence>
<evidence type="ECO:0000256" key="2">
    <source>
        <dbReference type="ARBA" id="ARBA00022630"/>
    </source>
</evidence>
<dbReference type="PANTHER" id="PTHR47356">
    <property type="entry name" value="FAD-DEPENDENT MONOOXYGENASE ASQG-RELATED"/>
    <property type="match status" value="1"/>
</dbReference>
<keyword evidence="4" id="KW-0560">Oxidoreductase</keyword>
<dbReference type="PRINTS" id="PR00420">
    <property type="entry name" value="RNGMNOXGNASE"/>
</dbReference>
<evidence type="ECO:0000259" key="6">
    <source>
        <dbReference type="Pfam" id="PF01494"/>
    </source>
</evidence>
<reference evidence="7 8" key="1">
    <citation type="journal article" date="2024" name="Commun. Biol.">
        <title>Comparative genomic analysis of thermophilic fungi reveals convergent evolutionary adaptations and gene losses.</title>
        <authorList>
            <person name="Steindorff A.S."/>
            <person name="Aguilar-Pontes M.V."/>
            <person name="Robinson A.J."/>
            <person name="Andreopoulos B."/>
            <person name="LaButti K."/>
            <person name="Kuo A."/>
            <person name="Mondo S."/>
            <person name="Riley R."/>
            <person name="Otillar R."/>
            <person name="Haridas S."/>
            <person name="Lipzen A."/>
            <person name="Grimwood J."/>
            <person name="Schmutz J."/>
            <person name="Clum A."/>
            <person name="Reid I.D."/>
            <person name="Moisan M.C."/>
            <person name="Butler G."/>
            <person name="Nguyen T.T.M."/>
            <person name="Dewar K."/>
            <person name="Conant G."/>
            <person name="Drula E."/>
            <person name="Henrissat B."/>
            <person name="Hansel C."/>
            <person name="Singer S."/>
            <person name="Hutchinson M.I."/>
            <person name="de Vries R.P."/>
            <person name="Natvig D.O."/>
            <person name="Powell A.J."/>
            <person name="Tsang A."/>
            <person name="Grigoriev I.V."/>
        </authorList>
    </citation>
    <scope>NUCLEOTIDE SEQUENCE [LARGE SCALE GENOMIC DNA]</scope>
    <source>
        <strain evidence="7 8">CBS 494.80</strain>
    </source>
</reference>
<dbReference type="PANTHER" id="PTHR47356:SF2">
    <property type="entry name" value="FAD-BINDING DOMAIN-CONTAINING PROTEIN-RELATED"/>
    <property type="match status" value="1"/>
</dbReference>
<comment type="similarity">
    <text evidence="1">Belongs to the paxM FAD-dependent monooxygenase family.</text>
</comment>
<keyword evidence="8" id="KW-1185">Reference proteome</keyword>
<evidence type="ECO:0000256" key="4">
    <source>
        <dbReference type="ARBA" id="ARBA00023002"/>
    </source>
</evidence>
<protein>
    <recommendedName>
        <fullName evidence="6">FAD-binding domain-containing protein</fullName>
    </recommendedName>
</protein>
<evidence type="ECO:0000256" key="5">
    <source>
        <dbReference type="SAM" id="Phobius"/>
    </source>
</evidence>
<proteinExistence type="inferred from homology"/>
<feature type="domain" description="FAD-binding" evidence="6">
    <location>
        <begin position="21"/>
        <end position="348"/>
    </location>
</feature>
<keyword evidence="5" id="KW-0472">Membrane</keyword>
<evidence type="ECO:0000256" key="1">
    <source>
        <dbReference type="ARBA" id="ARBA00007992"/>
    </source>
</evidence>
<dbReference type="Proteomes" id="UP001595075">
    <property type="component" value="Unassembled WGS sequence"/>
</dbReference>
<dbReference type="InterPro" id="IPR002938">
    <property type="entry name" value="FAD-bd"/>
</dbReference>
<gene>
    <name evidence="7" type="ORF">VTL71DRAFT_7</name>
</gene>
<feature type="transmembrane region" description="Helical" evidence="5">
    <location>
        <begin position="471"/>
        <end position="489"/>
    </location>
</feature>
<comment type="caution">
    <text evidence="7">The sequence shown here is derived from an EMBL/GenBank/DDBJ whole genome shotgun (WGS) entry which is preliminary data.</text>
</comment>
<evidence type="ECO:0000313" key="7">
    <source>
        <dbReference type="EMBL" id="KAL2075065.1"/>
    </source>
</evidence>
<keyword evidence="3" id="KW-0274">FAD</keyword>
<dbReference type="InterPro" id="IPR050562">
    <property type="entry name" value="FAD_mOase_fung"/>
</dbReference>
<dbReference type="InterPro" id="IPR036188">
    <property type="entry name" value="FAD/NAD-bd_sf"/>
</dbReference>